<dbReference type="EC" id="2.4.1.129" evidence="6"/>
<dbReference type="InterPro" id="IPR001460">
    <property type="entry name" value="PCN-bd_Tpept"/>
</dbReference>
<dbReference type="Gene3D" id="1.10.150.770">
    <property type="match status" value="1"/>
</dbReference>
<dbReference type="Gene3D" id="3.30.450.330">
    <property type="match status" value="1"/>
</dbReference>
<evidence type="ECO:0000259" key="5">
    <source>
        <dbReference type="Pfam" id="PF03717"/>
    </source>
</evidence>
<dbReference type="AlphaFoldDB" id="A0A3B0S3J7"/>
<evidence type="ECO:0000256" key="1">
    <source>
        <dbReference type="ARBA" id="ARBA00004370"/>
    </source>
</evidence>
<keyword evidence="6" id="KW-0132">Cell division</keyword>
<keyword evidence="6" id="KW-0328">Glycosyltransferase</keyword>
<organism evidence="6">
    <name type="scientific">hydrothermal vent metagenome</name>
    <dbReference type="NCBI Taxonomy" id="652676"/>
    <lineage>
        <taxon>unclassified sequences</taxon>
        <taxon>metagenomes</taxon>
        <taxon>ecological metagenomes</taxon>
    </lineage>
</organism>
<evidence type="ECO:0000259" key="4">
    <source>
        <dbReference type="Pfam" id="PF00905"/>
    </source>
</evidence>
<dbReference type="InterPro" id="IPR050515">
    <property type="entry name" value="Beta-lactam/transpept"/>
</dbReference>
<dbReference type="GO" id="GO:0071555">
    <property type="term" value="P:cell wall organization"/>
    <property type="evidence" value="ECO:0007669"/>
    <property type="project" value="TreeGrafter"/>
</dbReference>
<keyword evidence="3" id="KW-1133">Transmembrane helix</keyword>
<dbReference type="InterPro" id="IPR036138">
    <property type="entry name" value="PBP_dimer_sf"/>
</dbReference>
<dbReference type="SUPFAM" id="SSF56601">
    <property type="entry name" value="beta-lactamase/transpeptidase-like"/>
    <property type="match status" value="1"/>
</dbReference>
<accession>A0A3B0S3J7</accession>
<dbReference type="PANTHER" id="PTHR30627:SF1">
    <property type="entry name" value="PEPTIDOGLYCAN D,D-TRANSPEPTIDASE FTSI"/>
    <property type="match status" value="1"/>
</dbReference>
<dbReference type="GO" id="GO:0051301">
    <property type="term" value="P:cell division"/>
    <property type="evidence" value="ECO:0007669"/>
    <property type="project" value="UniProtKB-KW"/>
</dbReference>
<evidence type="ECO:0000256" key="2">
    <source>
        <dbReference type="ARBA" id="ARBA00023136"/>
    </source>
</evidence>
<sequence length="565" mass="61497">MERAPENSKDWSQGRLKGQNRLRLVVFGFALCFALIGGRLVQLSIVQGFLSVKKPEVAHEARLPRPDIVDRNGLLLASDIKVYSLFANPRKIIDVDEAVELLTAVMPDLDNKKLFKQLSNRKRAFVWIKREISPTMRAEVYDQGIPGVGFRRETLRIYPKGRLAAHILGYVDVDSRGIAGMEKFLDDQGALYTASLADPLRQAALPANLAVDGRVQHAMADEIAKAIEKFKALAGAGILMDIYTGEIVAMVSLPDYDPNKPRGAQQKEAINRVTTGVYELGSVIKAVTFAMAFEAGVTSMQGSYDASRALRVGGATIKDYKGKNRVLSVPEIFMFSSNIGTAKMALDVGVEGHQAFLRKAGFFNKLQTELPEASAPILPKKWSKLTTVTAAFGHGFAIQPLQGLAVTAALLNGGMLMQPTFLKRGRDAAQGLATRLVSQKTSKDLISLFRMNGLNGTARKADKIAAGYRIGGKTGTAEKVVKGRYIEDKRLNSFVGGFPMDDPRYAILIMLDEPQPVEGTFGYATSGWNAVPTAGKIIARIAPLLGITPKFDDEKQAAITGKKVR</sequence>
<dbReference type="InterPro" id="IPR012338">
    <property type="entry name" value="Beta-lactam/transpept-like"/>
</dbReference>
<dbReference type="GO" id="GO:0005886">
    <property type="term" value="C:plasma membrane"/>
    <property type="evidence" value="ECO:0007669"/>
    <property type="project" value="TreeGrafter"/>
</dbReference>
<dbReference type="Pfam" id="PF00905">
    <property type="entry name" value="Transpeptidase"/>
    <property type="match status" value="1"/>
</dbReference>
<proteinExistence type="predicted"/>
<gene>
    <name evidence="6" type="ORF">MNBD_ALPHA08-1122</name>
</gene>
<keyword evidence="3" id="KW-0812">Transmembrane</keyword>
<feature type="transmembrane region" description="Helical" evidence="3">
    <location>
        <begin position="21"/>
        <end position="41"/>
    </location>
</feature>
<evidence type="ECO:0000313" key="6">
    <source>
        <dbReference type="EMBL" id="VAW00561.1"/>
    </source>
</evidence>
<feature type="domain" description="Penicillin-binding protein dimerisation" evidence="5">
    <location>
        <begin position="64"/>
        <end position="174"/>
    </location>
</feature>
<reference evidence="6" key="1">
    <citation type="submission" date="2018-06" db="EMBL/GenBank/DDBJ databases">
        <authorList>
            <person name="Zhirakovskaya E."/>
        </authorList>
    </citation>
    <scope>NUCLEOTIDE SEQUENCE</scope>
</reference>
<dbReference type="PANTHER" id="PTHR30627">
    <property type="entry name" value="PEPTIDOGLYCAN D,D-TRANSPEPTIDASE"/>
    <property type="match status" value="1"/>
</dbReference>
<keyword evidence="2 3" id="KW-0472">Membrane</keyword>
<dbReference type="GO" id="GO:0016757">
    <property type="term" value="F:glycosyltransferase activity"/>
    <property type="evidence" value="ECO:0007669"/>
    <property type="project" value="UniProtKB-KW"/>
</dbReference>
<keyword evidence="6" id="KW-0131">Cell cycle</keyword>
<dbReference type="GO" id="GO:0008658">
    <property type="term" value="F:penicillin binding"/>
    <property type="evidence" value="ECO:0007669"/>
    <property type="project" value="InterPro"/>
</dbReference>
<dbReference type="Pfam" id="PF03717">
    <property type="entry name" value="PBP_dimer"/>
    <property type="match status" value="1"/>
</dbReference>
<dbReference type="Gene3D" id="3.90.1310.10">
    <property type="entry name" value="Penicillin-binding protein 2a (Domain 2)"/>
    <property type="match status" value="1"/>
</dbReference>
<comment type="subcellular location">
    <subcellularLocation>
        <location evidence="1">Membrane</location>
    </subcellularLocation>
</comment>
<keyword evidence="6" id="KW-0808">Transferase</keyword>
<dbReference type="SUPFAM" id="SSF56519">
    <property type="entry name" value="Penicillin binding protein dimerisation domain"/>
    <property type="match status" value="1"/>
</dbReference>
<feature type="domain" description="Penicillin-binding protein transpeptidase" evidence="4">
    <location>
        <begin position="236"/>
        <end position="523"/>
    </location>
</feature>
<protein>
    <submittedName>
        <fullName evidence="6">Cell division protein FtsI [Peptidoglycan synthetase]</fullName>
        <ecNumber evidence="6">2.4.1.129</ecNumber>
    </submittedName>
</protein>
<dbReference type="InterPro" id="IPR005311">
    <property type="entry name" value="PBP_dimer"/>
</dbReference>
<name>A0A3B0S3J7_9ZZZZ</name>
<dbReference type="EMBL" id="UOEC01000177">
    <property type="protein sequence ID" value="VAW00561.1"/>
    <property type="molecule type" value="Genomic_DNA"/>
</dbReference>
<evidence type="ECO:0000256" key="3">
    <source>
        <dbReference type="SAM" id="Phobius"/>
    </source>
</evidence>
<dbReference type="Gene3D" id="3.40.710.10">
    <property type="entry name" value="DD-peptidase/beta-lactamase superfamily"/>
    <property type="match status" value="1"/>
</dbReference>